<dbReference type="HOGENOM" id="CLU_000445_30_3_9"/>
<organism evidence="12 13">
    <name type="scientific">Desulfosporosinus youngiae DSM 17734</name>
    <dbReference type="NCBI Taxonomy" id="768710"/>
    <lineage>
        <taxon>Bacteria</taxon>
        <taxon>Bacillati</taxon>
        <taxon>Bacillota</taxon>
        <taxon>Clostridia</taxon>
        <taxon>Eubacteriales</taxon>
        <taxon>Desulfitobacteriaceae</taxon>
        <taxon>Desulfosporosinus</taxon>
    </lineage>
</organism>
<evidence type="ECO:0000256" key="2">
    <source>
        <dbReference type="ARBA" id="ARBA00022553"/>
    </source>
</evidence>
<dbReference type="GO" id="GO:0000156">
    <property type="term" value="F:phosphorelay response regulator activity"/>
    <property type="evidence" value="ECO:0007669"/>
    <property type="project" value="TreeGrafter"/>
</dbReference>
<dbReference type="SMART" id="SM00862">
    <property type="entry name" value="Trans_reg_C"/>
    <property type="match status" value="1"/>
</dbReference>
<dbReference type="eggNOG" id="COG0745">
    <property type="taxonomic scope" value="Bacteria"/>
</dbReference>
<dbReference type="PANTHER" id="PTHR48111:SF32">
    <property type="entry name" value="STAGE 0 SPORULATION PROTEIN A HOMOLOG"/>
    <property type="match status" value="1"/>
</dbReference>
<keyword evidence="2 8" id="KW-0597">Phosphoprotein</keyword>
<keyword evidence="5 9" id="KW-0238">DNA-binding</keyword>
<evidence type="ECO:0000256" key="4">
    <source>
        <dbReference type="ARBA" id="ARBA00023015"/>
    </source>
</evidence>
<keyword evidence="6" id="KW-0804">Transcription</keyword>
<evidence type="ECO:0000256" key="9">
    <source>
        <dbReference type="PROSITE-ProRule" id="PRU01091"/>
    </source>
</evidence>
<dbReference type="OrthoDB" id="9790442at2"/>
<keyword evidence="13" id="KW-1185">Reference proteome</keyword>
<dbReference type="GO" id="GO:0006355">
    <property type="term" value="P:regulation of DNA-templated transcription"/>
    <property type="evidence" value="ECO:0007669"/>
    <property type="project" value="InterPro"/>
</dbReference>
<dbReference type="CDD" id="cd00383">
    <property type="entry name" value="trans_reg_C"/>
    <property type="match status" value="1"/>
</dbReference>
<dbReference type="EMBL" id="CM001441">
    <property type="protein sequence ID" value="EHQ89136.1"/>
    <property type="molecule type" value="Genomic_DNA"/>
</dbReference>
<evidence type="ECO:0000256" key="6">
    <source>
        <dbReference type="ARBA" id="ARBA00023163"/>
    </source>
</evidence>
<feature type="DNA-binding region" description="OmpR/PhoB-type" evidence="9">
    <location>
        <begin position="124"/>
        <end position="218"/>
    </location>
</feature>
<evidence type="ECO:0000259" key="10">
    <source>
        <dbReference type="PROSITE" id="PS50110"/>
    </source>
</evidence>
<reference evidence="12 13" key="1">
    <citation type="submission" date="2011-11" db="EMBL/GenBank/DDBJ databases">
        <title>The Noncontiguous Finished genome of Desulfosporosinus youngiae DSM 17734.</title>
        <authorList>
            <consortium name="US DOE Joint Genome Institute (JGI-PGF)"/>
            <person name="Lucas S."/>
            <person name="Han J."/>
            <person name="Lapidus A."/>
            <person name="Cheng J.-F."/>
            <person name="Goodwin L."/>
            <person name="Pitluck S."/>
            <person name="Peters L."/>
            <person name="Ovchinnikova G."/>
            <person name="Lu M."/>
            <person name="Land M.L."/>
            <person name="Hauser L."/>
            <person name="Pester M."/>
            <person name="Spring S."/>
            <person name="Ollivier B."/>
            <person name="Rattei T."/>
            <person name="Klenk H.-P."/>
            <person name="Wagner M."/>
            <person name="Loy A."/>
            <person name="Woyke T.J."/>
        </authorList>
    </citation>
    <scope>NUCLEOTIDE SEQUENCE [LARGE SCALE GENOMIC DNA]</scope>
    <source>
        <strain evidence="12 13">DSM 17734</strain>
    </source>
</reference>
<accession>H5XU40</accession>
<dbReference type="PROSITE" id="PS51755">
    <property type="entry name" value="OMPR_PHOB"/>
    <property type="match status" value="1"/>
</dbReference>
<feature type="domain" description="Response regulatory" evidence="10">
    <location>
        <begin position="4"/>
        <end position="117"/>
    </location>
</feature>
<dbReference type="Gene3D" id="3.40.50.2300">
    <property type="match status" value="1"/>
</dbReference>
<evidence type="ECO:0000313" key="13">
    <source>
        <dbReference type="Proteomes" id="UP000005104"/>
    </source>
</evidence>
<dbReference type="Proteomes" id="UP000005104">
    <property type="component" value="Chromosome"/>
</dbReference>
<gene>
    <name evidence="12" type="ORF">DesyoDRAFT_2036</name>
</gene>
<dbReference type="InterPro" id="IPR001867">
    <property type="entry name" value="OmpR/PhoB-type_DNA-bd"/>
</dbReference>
<evidence type="ECO:0000313" key="12">
    <source>
        <dbReference type="EMBL" id="EHQ89136.1"/>
    </source>
</evidence>
<dbReference type="PANTHER" id="PTHR48111">
    <property type="entry name" value="REGULATOR OF RPOS"/>
    <property type="match status" value="1"/>
</dbReference>
<evidence type="ECO:0000259" key="11">
    <source>
        <dbReference type="PROSITE" id="PS51755"/>
    </source>
</evidence>
<dbReference type="GO" id="GO:0000976">
    <property type="term" value="F:transcription cis-regulatory region binding"/>
    <property type="evidence" value="ECO:0007669"/>
    <property type="project" value="TreeGrafter"/>
</dbReference>
<feature type="domain" description="OmpR/PhoB-type" evidence="11">
    <location>
        <begin position="124"/>
        <end position="218"/>
    </location>
</feature>
<dbReference type="STRING" id="768710.DesyoDRAFT_2036"/>
<dbReference type="GO" id="GO:0032993">
    <property type="term" value="C:protein-DNA complex"/>
    <property type="evidence" value="ECO:0007669"/>
    <property type="project" value="TreeGrafter"/>
</dbReference>
<dbReference type="InterPro" id="IPR001789">
    <property type="entry name" value="Sig_transdc_resp-reg_receiver"/>
</dbReference>
<keyword evidence="4" id="KW-0805">Transcription regulation</keyword>
<dbReference type="Pfam" id="PF00486">
    <property type="entry name" value="Trans_reg_C"/>
    <property type="match status" value="1"/>
</dbReference>
<dbReference type="SUPFAM" id="SSF52172">
    <property type="entry name" value="CheY-like"/>
    <property type="match status" value="1"/>
</dbReference>
<dbReference type="Pfam" id="PF00072">
    <property type="entry name" value="Response_reg"/>
    <property type="match status" value="1"/>
</dbReference>
<dbReference type="FunFam" id="3.40.50.2300:FF:000001">
    <property type="entry name" value="DNA-binding response regulator PhoB"/>
    <property type="match status" value="1"/>
</dbReference>
<dbReference type="GO" id="GO:0005829">
    <property type="term" value="C:cytosol"/>
    <property type="evidence" value="ECO:0007669"/>
    <property type="project" value="TreeGrafter"/>
</dbReference>
<feature type="modified residue" description="4-aspartylphosphate" evidence="8">
    <location>
        <position position="53"/>
    </location>
</feature>
<comment type="function">
    <text evidence="7">May play the central regulatory role in sporulation. It may be an element of the effector pathway responsible for the activation of sporulation genes in response to nutritional stress. Spo0A may act in concert with spo0H (a sigma factor) to control the expression of some genes that are critical to the sporulation process.</text>
</comment>
<name>H5XU40_9FIRM</name>
<dbReference type="RefSeq" id="WP_007782473.1">
    <property type="nucleotide sequence ID" value="NZ_CM001441.1"/>
</dbReference>
<dbReference type="SMART" id="SM00448">
    <property type="entry name" value="REC"/>
    <property type="match status" value="1"/>
</dbReference>
<dbReference type="InterPro" id="IPR039420">
    <property type="entry name" value="WalR-like"/>
</dbReference>
<evidence type="ECO:0000256" key="8">
    <source>
        <dbReference type="PROSITE-ProRule" id="PRU00169"/>
    </source>
</evidence>
<dbReference type="InterPro" id="IPR011006">
    <property type="entry name" value="CheY-like_superfamily"/>
</dbReference>
<evidence type="ECO:0000256" key="5">
    <source>
        <dbReference type="ARBA" id="ARBA00023125"/>
    </source>
</evidence>
<dbReference type="PROSITE" id="PS50110">
    <property type="entry name" value="RESPONSE_REGULATORY"/>
    <property type="match status" value="1"/>
</dbReference>
<evidence type="ECO:0000256" key="1">
    <source>
        <dbReference type="ARBA" id="ARBA00018672"/>
    </source>
</evidence>
<keyword evidence="3" id="KW-0902">Two-component regulatory system</keyword>
<dbReference type="Gene3D" id="1.10.10.10">
    <property type="entry name" value="Winged helix-like DNA-binding domain superfamily/Winged helix DNA-binding domain"/>
    <property type="match status" value="1"/>
</dbReference>
<evidence type="ECO:0000256" key="7">
    <source>
        <dbReference type="ARBA" id="ARBA00024867"/>
    </source>
</evidence>
<dbReference type="AlphaFoldDB" id="H5XU40"/>
<proteinExistence type="predicted"/>
<evidence type="ECO:0000256" key="3">
    <source>
        <dbReference type="ARBA" id="ARBA00023012"/>
    </source>
</evidence>
<dbReference type="InterPro" id="IPR036388">
    <property type="entry name" value="WH-like_DNA-bd_sf"/>
</dbReference>
<sequence>MGIQILVVEDDARLQDMVCKFLRKEGWLVDACSDGDSALERFYVQKYDLIILDIMLPGINGQELLRELRKNYDTPVLMMTALSDDDNQLRAFEGQTDDYVTKPFSMPILVKRTEALLRRSGVLKKEIQAGKVTLYPETYGAEYDGKKIPLTPKEFEILELFVRNAGKILAHETLLTRIWGYDFEGNEGIIHASMKKLRDKLPEKLIRTIKGVGYYLEADDSEE</sequence>
<protein>
    <recommendedName>
        <fullName evidence="1">Stage 0 sporulation protein A homolog</fullName>
    </recommendedName>
</protein>